<dbReference type="GO" id="GO:0003677">
    <property type="term" value="F:DNA binding"/>
    <property type="evidence" value="ECO:0007669"/>
    <property type="project" value="UniProtKB-KW"/>
</dbReference>
<evidence type="ECO:0000259" key="5">
    <source>
        <dbReference type="Pfam" id="PF23588"/>
    </source>
</evidence>
<dbReference type="PANTHER" id="PTHR45623">
    <property type="entry name" value="CHROMODOMAIN-HELICASE-DNA-BINDING PROTEIN 3-RELATED-RELATED"/>
    <property type="match status" value="1"/>
</dbReference>
<dbReference type="Pfam" id="PF23588">
    <property type="entry name" value="HTH_CHD1_Hrp3"/>
    <property type="match status" value="1"/>
</dbReference>
<dbReference type="GO" id="GO:0016887">
    <property type="term" value="F:ATP hydrolysis activity"/>
    <property type="evidence" value="ECO:0007669"/>
    <property type="project" value="TreeGrafter"/>
</dbReference>
<evidence type="ECO:0000256" key="3">
    <source>
        <dbReference type="SAM" id="MobiDB-lite"/>
    </source>
</evidence>
<keyword evidence="7" id="KW-1185">Reference proteome</keyword>
<evidence type="ECO:0000313" key="6">
    <source>
        <dbReference type="EMBL" id="KAJ7384592.1"/>
    </source>
</evidence>
<name>A0A9W9ZMW2_9CNID</name>
<evidence type="ECO:0000259" key="4">
    <source>
        <dbReference type="Pfam" id="PF18375"/>
    </source>
</evidence>
<sequence length="347" mass="40015">MDADEDEVAVVNQESKPTEEGKSWTDIIPEKERRKLEEEEEQKKQLELYLPPRNRKTVKKMNYGKPNHSDSEQEENYKKRTSRKKKSESESDDDSGGEGKETKRKRGRPRTIKREDVEGFNDAEIRRFVKSYKKFGRPRTRLDAIATDAELEDKPAEDLNRLADILHNGCLRAVEEYEEKLKEDANFDGKKRGATVRLSNVTVNAPSVLKHEEELESLAAIMPADHDVRRKFRLTVPAKSVHWGVTWDVPDDSMLLVGIFEYGLGSWEAIKADQSLSLTSKILPPGTLKPQDKHLQTRVEYLIKLLKQAVVEDKAEQLRKSSQVLKSKIRLLRQKETKKENIPQMNL</sequence>
<dbReference type="InterPro" id="IPR040793">
    <property type="entry name" value="CDH1_2_SANT_HL1"/>
</dbReference>
<evidence type="ECO:0000256" key="1">
    <source>
        <dbReference type="ARBA" id="ARBA00023125"/>
    </source>
</evidence>
<feature type="compositionally biased region" description="Basic residues" evidence="3">
    <location>
        <begin position="102"/>
        <end position="111"/>
    </location>
</feature>
<evidence type="ECO:0000256" key="2">
    <source>
        <dbReference type="ARBA" id="ARBA00023242"/>
    </source>
</evidence>
<dbReference type="AlphaFoldDB" id="A0A9W9ZMW2"/>
<feature type="domain" description="ATP-dependent helicase CHD1-2/hrp3 HTH" evidence="5">
    <location>
        <begin position="229"/>
        <end position="308"/>
    </location>
</feature>
<dbReference type="Gene3D" id="6.10.140.1440">
    <property type="match status" value="1"/>
</dbReference>
<feature type="compositionally biased region" description="Basic and acidic residues" evidence="3">
    <location>
        <begin position="16"/>
        <end position="46"/>
    </location>
</feature>
<proteinExistence type="predicted"/>
<gene>
    <name evidence="6" type="primary">CHD1_2</name>
    <name evidence="6" type="ORF">OS493_021224</name>
</gene>
<keyword evidence="6" id="KW-0378">Hydrolase</keyword>
<dbReference type="Pfam" id="PF18375">
    <property type="entry name" value="CDH1_2_SANT_HL1"/>
    <property type="match status" value="1"/>
</dbReference>
<comment type="caution">
    <text evidence="6">The sequence shown here is derived from an EMBL/GenBank/DDBJ whole genome shotgun (WGS) entry which is preliminary data.</text>
</comment>
<organism evidence="6 7">
    <name type="scientific">Desmophyllum pertusum</name>
    <dbReference type="NCBI Taxonomy" id="174260"/>
    <lineage>
        <taxon>Eukaryota</taxon>
        <taxon>Metazoa</taxon>
        <taxon>Cnidaria</taxon>
        <taxon>Anthozoa</taxon>
        <taxon>Hexacorallia</taxon>
        <taxon>Scleractinia</taxon>
        <taxon>Caryophylliina</taxon>
        <taxon>Caryophylliidae</taxon>
        <taxon>Desmophyllum</taxon>
    </lineage>
</organism>
<dbReference type="GO" id="GO:0003678">
    <property type="term" value="F:DNA helicase activity"/>
    <property type="evidence" value="ECO:0007669"/>
    <property type="project" value="UniProtKB-EC"/>
</dbReference>
<feature type="compositionally biased region" description="Basic and acidic residues" evidence="3">
    <location>
        <begin position="67"/>
        <end position="78"/>
    </location>
</feature>
<dbReference type="GO" id="GO:0003682">
    <property type="term" value="F:chromatin binding"/>
    <property type="evidence" value="ECO:0007669"/>
    <property type="project" value="TreeGrafter"/>
</dbReference>
<dbReference type="GO" id="GO:0005634">
    <property type="term" value="C:nucleus"/>
    <property type="evidence" value="ECO:0007669"/>
    <property type="project" value="TreeGrafter"/>
</dbReference>
<dbReference type="EMBL" id="MU825886">
    <property type="protein sequence ID" value="KAJ7384592.1"/>
    <property type="molecule type" value="Genomic_DNA"/>
</dbReference>
<evidence type="ECO:0000313" key="7">
    <source>
        <dbReference type="Proteomes" id="UP001163046"/>
    </source>
</evidence>
<feature type="region of interest" description="Disordered" evidence="3">
    <location>
        <begin position="1"/>
        <end position="115"/>
    </location>
</feature>
<dbReference type="GO" id="GO:0034728">
    <property type="term" value="P:nucleosome organization"/>
    <property type="evidence" value="ECO:0007669"/>
    <property type="project" value="TreeGrafter"/>
</dbReference>
<dbReference type="OrthoDB" id="5857104at2759"/>
<dbReference type="Proteomes" id="UP001163046">
    <property type="component" value="Unassembled WGS sequence"/>
</dbReference>
<reference evidence="6" key="1">
    <citation type="submission" date="2023-01" db="EMBL/GenBank/DDBJ databases">
        <title>Genome assembly of the deep-sea coral Lophelia pertusa.</title>
        <authorList>
            <person name="Herrera S."/>
            <person name="Cordes E."/>
        </authorList>
    </citation>
    <scope>NUCLEOTIDE SEQUENCE</scope>
    <source>
        <strain evidence="6">USNM1676648</strain>
        <tissue evidence="6">Polyp</tissue>
    </source>
</reference>
<accession>A0A9W9ZMW2</accession>
<dbReference type="GO" id="GO:0000785">
    <property type="term" value="C:chromatin"/>
    <property type="evidence" value="ECO:0007669"/>
    <property type="project" value="TreeGrafter"/>
</dbReference>
<keyword evidence="1" id="KW-0238">DNA-binding</keyword>
<dbReference type="EC" id="3.6.4.12" evidence="6"/>
<dbReference type="InterPro" id="IPR056302">
    <property type="entry name" value="CHD1-2/Hrp3_HTH"/>
</dbReference>
<protein>
    <submittedName>
        <fullName evidence="6">Transcriptional regulator</fullName>
        <ecNumber evidence="6">3.6.4.12</ecNumber>
    </submittedName>
</protein>
<keyword evidence="2" id="KW-0539">Nucleus</keyword>
<feature type="domain" description="CDH1/2 SANT-Helical linker 1" evidence="4">
    <location>
        <begin position="119"/>
        <end position="204"/>
    </location>
</feature>
<dbReference type="PANTHER" id="PTHR45623:SF14">
    <property type="entry name" value="CHROMODOMAIN-HELICASE-DNA-BINDING PROTEIN 1"/>
    <property type="match status" value="1"/>
</dbReference>
<dbReference type="GO" id="GO:0140658">
    <property type="term" value="F:ATP-dependent chromatin remodeler activity"/>
    <property type="evidence" value="ECO:0007669"/>
    <property type="project" value="TreeGrafter"/>
</dbReference>
<dbReference type="GO" id="GO:0042393">
    <property type="term" value="F:histone binding"/>
    <property type="evidence" value="ECO:0007669"/>
    <property type="project" value="TreeGrafter"/>
</dbReference>
<dbReference type="Gene3D" id="1.10.10.60">
    <property type="entry name" value="Homeodomain-like"/>
    <property type="match status" value="1"/>
</dbReference>